<evidence type="ECO:0000313" key="2">
    <source>
        <dbReference type="EMBL" id="GAA2034454.1"/>
    </source>
</evidence>
<organism evidence="2 3">
    <name type="scientific">Catenulispora yoronensis</name>
    <dbReference type="NCBI Taxonomy" id="450799"/>
    <lineage>
        <taxon>Bacteria</taxon>
        <taxon>Bacillati</taxon>
        <taxon>Actinomycetota</taxon>
        <taxon>Actinomycetes</taxon>
        <taxon>Catenulisporales</taxon>
        <taxon>Catenulisporaceae</taxon>
        <taxon>Catenulispora</taxon>
    </lineage>
</organism>
<dbReference type="InterPro" id="IPR050508">
    <property type="entry name" value="Methyltransf_Superfamily"/>
</dbReference>
<reference evidence="2 3" key="1">
    <citation type="journal article" date="2019" name="Int. J. Syst. Evol. Microbiol.">
        <title>The Global Catalogue of Microorganisms (GCM) 10K type strain sequencing project: providing services to taxonomists for standard genome sequencing and annotation.</title>
        <authorList>
            <consortium name="The Broad Institute Genomics Platform"/>
            <consortium name="The Broad Institute Genome Sequencing Center for Infectious Disease"/>
            <person name="Wu L."/>
            <person name="Ma J."/>
        </authorList>
    </citation>
    <scope>NUCLEOTIDE SEQUENCE [LARGE SCALE GENOMIC DNA]</scope>
    <source>
        <strain evidence="2 3">JCM 16014</strain>
    </source>
</reference>
<dbReference type="Proteomes" id="UP001500751">
    <property type="component" value="Unassembled WGS sequence"/>
</dbReference>
<dbReference type="Pfam" id="PF13649">
    <property type="entry name" value="Methyltransf_25"/>
    <property type="match status" value="1"/>
</dbReference>
<dbReference type="CDD" id="cd02440">
    <property type="entry name" value="AdoMet_MTases"/>
    <property type="match status" value="1"/>
</dbReference>
<gene>
    <name evidence="2" type="ORF">GCM10009839_38720</name>
</gene>
<dbReference type="RefSeq" id="WP_344667026.1">
    <property type="nucleotide sequence ID" value="NZ_BAAAQN010000021.1"/>
</dbReference>
<dbReference type="PANTHER" id="PTHR42912">
    <property type="entry name" value="METHYLTRANSFERASE"/>
    <property type="match status" value="1"/>
</dbReference>
<comment type="caution">
    <text evidence="2">The sequence shown here is derived from an EMBL/GenBank/DDBJ whole genome shotgun (WGS) entry which is preliminary data.</text>
</comment>
<dbReference type="PANTHER" id="PTHR42912:SF80">
    <property type="entry name" value="METHYLTRANSFERASE DOMAIN-CONTAINING PROTEIN"/>
    <property type="match status" value="1"/>
</dbReference>
<dbReference type="InterPro" id="IPR029063">
    <property type="entry name" value="SAM-dependent_MTases_sf"/>
</dbReference>
<evidence type="ECO:0000313" key="3">
    <source>
        <dbReference type="Proteomes" id="UP001500751"/>
    </source>
</evidence>
<keyword evidence="3" id="KW-1185">Reference proteome</keyword>
<name>A0ABN2UD10_9ACTN</name>
<sequence>MKNAHELNQLAADWEQLGMEDPLWAVCVDPQKKGRRWDINEFFASGRLEIDAAMAYVNRLGLAGGARATALDFGCGAGRLTLALAEHFEQVVGVDISRSMLSEAARHAGHGRCTYVHNQRPNLRCFDDDSFDLVYTSLVLQHLSRNLALAYISEFLRVVRPDGLVMLSVPIAPRPTAKAAVFVLAPFRWIRWIQQRVLHYPAPMRISSISRRSIEALVDAQGFRVLATAKTIDRSRDWRVAQFVISAAKARSESARFADAAALASPHALTTS</sequence>
<dbReference type="SUPFAM" id="SSF53335">
    <property type="entry name" value="S-adenosyl-L-methionine-dependent methyltransferases"/>
    <property type="match status" value="1"/>
</dbReference>
<dbReference type="Gene3D" id="3.40.50.150">
    <property type="entry name" value="Vaccinia Virus protein VP39"/>
    <property type="match status" value="1"/>
</dbReference>
<protein>
    <recommendedName>
        <fullName evidence="1">Methyltransferase domain-containing protein</fullName>
    </recommendedName>
</protein>
<dbReference type="InterPro" id="IPR041698">
    <property type="entry name" value="Methyltransf_25"/>
</dbReference>
<feature type="domain" description="Methyltransferase" evidence="1">
    <location>
        <begin position="71"/>
        <end position="163"/>
    </location>
</feature>
<accession>A0ABN2UD10</accession>
<evidence type="ECO:0000259" key="1">
    <source>
        <dbReference type="Pfam" id="PF13649"/>
    </source>
</evidence>
<proteinExistence type="predicted"/>
<dbReference type="EMBL" id="BAAAQN010000021">
    <property type="protein sequence ID" value="GAA2034454.1"/>
    <property type="molecule type" value="Genomic_DNA"/>
</dbReference>